<reference evidence="1" key="1">
    <citation type="submission" date="2019-11" db="UniProtKB">
        <authorList>
            <consortium name="WormBaseParasite"/>
        </authorList>
    </citation>
    <scope>IDENTIFICATION</scope>
</reference>
<name>A0A5K3FB20_MESCO</name>
<dbReference type="AlphaFoldDB" id="A0A5K3FB20"/>
<accession>A0A5K3FB20</accession>
<evidence type="ECO:0000313" key="1">
    <source>
        <dbReference type="WBParaSite" id="MCU_006006-RF"/>
    </source>
</evidence>
<organism evidence="1">
    <name type="scientific">Mesocestoides corti</name>
    <name type="common">Flatworm</name>
    <dbReference type="NCBI Taxonomy" id="53468"/>
    <lineage>
        <taxon>Eukaryota</taxon>
        <taxon>Metazoa</taxon>
        <taxon>Spiralia</taxon>
        <taxon>Lophotrochozoa</taxon>
        <taxon>Platyhelminthes</taxon>
        <taxon>Cestoda</taxon>
        <taxon>Eucestoda</taxon>
        <taxon>Cyclophyllidea</taxon>
        <taxon>Mesocestoididae</taxon>
        <taxon>Mesocestoides</taxon>
    </lineage>
</organism>
<protein>
    <submittedName>
        <fullName evidence="1">Cation-transporting ATPase</fullName>
    </submittedName>
</protein>
<dbReference type="WBParaSite" id="MCU_006006-RF">
    <property type="protein sequence ID" value="MCU_006006-RF"/>
    <property type="gene ID" value="MCU_006006"/>
</dbReference>
<sequence length="50" mass="6022">KASLRLSCKCTAVANQCIRTLFHYWLDFRNHRDTYWVHDLICTGVSMYKR</sequence>
<proteinExistence type="predicted"/>